<dbReference type="GO" id="GO:0003677">
    <property type="term" value="F:DNA binding"/>
    <property type="evidence" value="ECO:0007669"/>
    <property type="project" value="TreeGrafter"/>
</dbReference>
<dbReference type="GO" id="GO:0043153">
    <property type="term" value="P:entrainment of circadian clock by photoperiod"/>
    <property type="evidence" value="ECO:0007669"/>
    <property type="project" value="TreeGrafter"/>
</dbReference>
<feature type="binding site" evidence="6">
    <location>
        <position position="372"/>
    </location>
    <ligand>
        <name>FAD</name>
        <dbReference type="ChEBI" id="CHEBI:57692"/>
    </ligand>
</feature>
<evidence type="ECO:0000256" key="8">
    <source>
        <dbReference type="SAM" id="MobiDB-lite"/>
    </source>
</evidence>
<evidence type="ECO:0000313" key="10">
    <source>
        <dbReference type="EMBL" id="RAL11981.1"/>
    </source>
</evidence>
<name>A0A395HVN1_ASPHC</name>
<dbReference type="InterPro" id="IPR005101">
    <property type="entry name" value="Cryptochr/Photolyase_FAD-bd"/>
</dbReference>
<comment type="cofactor">
    <cofactor evidence="6">
        <name>FAD</name>
        <dbReference type="ChEBI" id="CHEBI:57692"/>
    </cofactor>
    <text evidence="6">Binds 1 FAD per subunit.</text>
</comment>
<dbReference type="Gene3D" id="3.40.50.620">
    <property type="entry name" value="HUPs"/>
    <property type="match status" value="1"/>
</dbReference>
<dbReference type="PRINTS" id="PR00147">
    <property type="entry name" value="DNAPHOTLYASE"/>
</dbReference>
<dbReference type="Gene3D" id="1.25.40.80">
    <property type="match status" value="1"/>
</dbReference>
<feature type="compositionally biased region" description="Basic and acidic residues" evidence="8">
    <location>
        <begin position="62"/>
        <end position="77"/>
    </location>
</feature>
<dbReference type="GeneID" id="37198081"/>
<feature type="site" description="Electron transfer via tryptophanyl radical" evidence="7">
    <location>
        <position position="534"/>
    </location>
</feature>
<feature type="binding site" evidence="6">
    <location>
        <position position="423"/>
    </location>
    <ligand>
        <name>FAD</name>
        <dbReference type="ChEBI" id="CHEBI:57692"/>
    </ligand>
</feature>
<feature type="site" description="Electron transfer via tryptophanyl radical" evidence="7">
    <location>
        <position position="458"/>
    </location>
</feature>
<dbReference type="EMBL" id="KZ824285">
    <property type="protein sequence ID" value="RAL11981.1"/>
    <property type="molecule type" value="Genomic_DNA"/>
</dbReference>
<feature type="binding site" evidence="6">
    <location>
        <begin position="384"/>
        <end position="388"/>
    </location>
    <ligand>
        <name>FAD</name>
        <dbReference type="ChEBI" id="CHEBI:57692"/>
    </ligand>
</feature>
<keyword evidence="10" id="KW-0456">Lyase</keyword>
<evidence type="ECO:0000256" key="4">
    <source>
        <dbReference type="ARBA" id="ARBA00022827"/>
    </source>
</evidence>
<feature type="binding site" evidence="6">
    <location>
        <begin position="426"/>
        <end position="433"/>
    </location>
    <ligand>
        <name>FAD</name>
        <dbReference type="ChEBI" id="CHEBI:57692"/>
    </ligand>
</feature>
<dbReference type="SUPFAM" id="SSF48173">
    <property type="entry name" value="Cryptochrome/photolyase FAD-binding domain"/>
    <property type="match status" value="1"/>
</dbReference>
<dbReference type="GO" id="GO:0005737">
    <property type="term" value="C:cytoplasm"/>
    <property type="evidence" value="ECO:0007669"/>
    <property type="project" value="TreeGrafter"/>
</dbReference>
<organism evidence="10 11">
    <name type="scientific">Aspergillus homomorphus (strain CBS 101889)</name>
    <dbReference type="NCBI Taxonomy" id="1450537"/>
    <lineage>
        <taxon>Eukaryota</taxon>
        <taxon>Fungi</taxon>
        <taxon>Dikarya</taxon>
        <taxon>Ascomycota</taxon>
        <taxon>Pezizomycotina</taxon>
        <taxon>Eurotiomycetes</taxon>
        <taxon>Eurotiomycetidae</taxon>
        <taxon>Eurotiales</taxon>
        <taxon>Aspergillaceae</taxon>
        <taxon>Aspergillus</taxon>
        <taxon>Aspergillus subgen. Circumdati</taxon>
    </lineage>
</organism>
<evidence type="ECO:0000256" key="5">
    <source>
        <dbReference type="ARBA" id="ARBA00022991"/>
    </source>
</evidence>
<protein>
    <submittedName>
        <fullName evidence="10">Deoxyribodipyrimidine photo-lyase Phr1</fullName>
    </submittedName>
</protein>
<dbReference type="Gene3D" id="1.10.579.10">
    <property type="entry name" value="DNA Cyclobutane Dipyrimidine Photolyase, subunit A, domain 3"/>
    <property type="match status" value="1"/>
</dbReference>
<evidence type="ECO:0000256" key="2">
    <source>
        <dbReference type="ARBA" id="ARBA00005862"/>
    </source>
</evidence>
<dbReference type="GO" id="GO:0006950">
    <property type="term" value="P:response to stress"/>
    <property type="evidence" value="ECO:0007669"/>
    <property type="project" value="UniProtKB-ARBA"/>
</dbReference>
<gene>
    <name evidence="10" type="ORF">BO97DRAFT_390867</name>
</gene>
<keyword evidence="5" id="KW-0157">Chromophore</keyword>
<dbReference type="InterPro" id="IPR036155">
    <property type="entry name" value="Crypto/Photolyase_N_sf"/>
</dbReference>
<dbReference type="AlphaFoldDB" id="A0A395HVN1"/>
<proteinExistence type="inferred from homology"/>
<keyword evidence="4 6" id="KW-0274">FAD</keyword>
<dbReference type="GO" id="GO:0005634">
    <property type="term" value="C:nucleus"/>
    <property type="evidence" value="ECO:0007669"/>
    <property type="project" value="TreeGrafter"/>
</dbReference>
<dbReference type="PROSITE" id="PS51645">
    <property type="entry name" value="PHR_CRY_ALPHA_BETA"/>
    <property type="match status" value="1"/>
</dbReference>
<evidence type="ECO:0000256" key="3">
    <source>
        <dbReference type="ARBA" id="ARBA00022630"/>
    </source>
</evidence>
<keyword evidence="11" id="KW-1185">Reference proteome</keyword>
<evidence type="ECO:0000259" key="9">
    <source>
        <dbReference type="PROSITE" id="PS51645"/>
    </source>
</evidence>
<keyword evidence="3 6" id="KW-0285">Flavoprotein</keyword>
<evidence type="ECO:0000256" key="6">
    <source>
        <dbReference type="PIRSR" id="PIRSR602081-1"/>
    </source>
</evidence>
<feature type="region of interest" description="Disordered" evidence="8">
    <location>
        <begin position="29"/>
        <end position="77"/>
    </location>
</feature>
<dbReference type="GO" id="GO:0032922">
    <property type="term" value="P:circadian regulation of gene expression"/>
    <property type="evidence" value="ECO:0007669"/>
    <property type="project" value="TreeGrafter"/>
</dbReference>
<reference evidence="10 11" key="1">
    <citation type="submission" date="2018-02" db="EMBL/GenBank/DDBJ databases">
        <title>The genomes of Aspergillus section Nigri reveals drivers in fungal speciation.</title>
        <authorList>
            <consortium name="DOE Joint Genome Institute"/>
            <person name="Vesth T.C."/>
            <person name="Nybo J."/>
            <person name="Theobald S."/>
            <person name="Brandl J."/>
            <person name="Frisvad J.C."/>
            <person name="Nielsen K.F."/>
            <person name="Lyhne E.K."/>
            <person name="Kogle M.E."/>
            <person name="Kuo A."/>
            <person name="Riley R."/>
            <person name="Clum A."/>
            <person name="Nolan M."/>
            <person name="Lipzen A."/>
            <person name="Salamov A."/>
            <person name="Henrissat B."/>
            <person name="Wiebenga A."/>
            <person name="De vries R.P."/>
            <person name="Grigoriev I.V."/>
            <person name="Mortensen U.H."/>
            <person name="Andersen M.R."/>
            <person name="Baker S.E."/>
        </authorList>
    </citation>
    <scope>NUCLEOTIDE SEQUENCE [LARGE SCALE GENOMIC DNA]</scope>
    <source>
        <strain evidence="10 11">CBS 101889</strain>
    </source>
</reference>
<dbReference type="InterPro" id="IPR036134">
    <property type="entry name" value="Crypto/Photolyase_FAD-like_sf"/>
</dbReference>
<dbReference type="GO" id="GO:0006139">
    <property type="term" value="P:nucleobase-containing compound metabolic process"/>
    <property type="evidence" value="ECO:0007669"/>
    <property type="project" value="UniProtKB-ARBA"/>
</dbReference>
<dbReference type="RefSeq" id="XP_025551135.1">
    <property type="nucleotide sequence ID" value="XM_025693792.1"/>
</dbReference>
<dbReference type="GO" id="GO:0071949">
    <property type="term" value="F:FAD binding"/>
    <property type="evidence" value="ECO:0007669"/>
    <property type="project" value="TreeGrafter"/>
</dbReference>
<comment type="similarity">
    <text evidence="2">Belongs to the DNA photolyase class-1 family.</text>
</comment>
<dbReference type="PANTHER" id="PTHR11455">
    <property type="entry name" value="CRYPTOCHROME"/>
    <property type="match status" value="1"/>
</dbReference>
<dbReference type="STRING" id="1450537.A0A395HVN1"/>
<evidence type="ECO:0000256" key="7">
    <source>
        <dbReference type="PIRSR" id="PIRSR602081-2"/>
    </source>
</evidence>
<comment type="cofactor">
    <cofactor evidence="1">
        <name>(6R)-5,10-methylene-5,6,7,8-tetrahydrofolate</name>
        <dbReference type="ChEBI" id="CHEBI:15636"/>
    </cofactor>
</comment>
<dbReference type="VEuPathDB" id="FungiDB:BO97DRAFT_390867"/>
<dbReference type="Proteomes" id="UP000248961">
    <property type="component" value="Unassembled WGS sequence"/>
</dbReference>
<accession>A0A395HVN1</accession>
<evidence type="ECO:0000256" key="1">
    <source>
        <dbReference type="ARBA" id="ARBA00001932"/>
    </source>
</evidence>
<feature type="site" description="Electron transfer via tryptophanyl radical" evidence="7">
    <location>
        <position position="511"/>
    </location>
</feature>
<feature type="domain" description="Photolyase/cryptochrome alpha/beta" evidence="9">
    <location>
        <begin position="132"/>
        <end position="269"/>
    </location>
</feature>
<dbReference type="Pfam" id="PF00875">
    <property type="entry name" value="DNA_photolyase"/>
    <property type="match status" value="1"/>
</dbReference>
<dbReference type="InterPro" id="IPR018394">
    <property type="entry name" value="DNA_photolyase_1_CS_C"/>
</dbReference>
<dbReference type="Pfam" id="PF03441">
    <property type="entry name" value="FAD_binding_7"/>
    <property type="match status" value="1"/>
</dbReference>
<dbReference type="PANTHER" id="PTHR11455:SF18">
    <property type="entry name" value="SI:CH1073-390K14.1"/>
    <property type="match status" value="1"/>
</dbReference>
<feature type="binding site" evidence="6">
    <location>
        <begin position="524"/>
        <end position="526"/>
    </location>
    <ligand>
        <name>FAD</name>
        <dbReference type="ChEBI" id="CHEBI:57692"/>
    </ligand>
</feature>
<sequence>MLWRRAFVSITRPNILLARTPRIPPLASACKLSYPTMPRPKRKTSSSSNAQSDSRDGNAPAAKREKPDLSRPHPHAKDTEDFGIVLREYYPPEMCNERVHAYNDGTLERPIEELQRSYQNTLETRESIQPGAAVVHWFKSDLRLHDNRGLQMAYQVAREHKISLICMYILSPQDLTAHLSSPARVDLTLRTLNVLKRDLNELDIPLYMETQEKRKAIPQRIVDLCKEWRANHLFANMEYEVDELRREAKLVRMCAENGVRFETAHDTCVVTPGKLHSQQGKQYAVYSPWFRTWCAFLKENPEYLEVAEEPGSNPGDARKSFGELFESEVPAAPENKVLPDEEKERFRKLYPEGEHEALRRLEAFLEEKARDYDDQRNTLPGETTSVLSPYFASGCLSARTAIDQARKANKGLLDRNQPGYMSWISEVAWRDFYKHVLVHWPFICMNKCFKPEFTNLEWEYNEEQFDAWSQGKTGFPIVDAAMRQLNHAAWMHNRTRMVVSSFLSKDLLIDWRRGERYFMEHLIDGDFASNHGGWGFGSSTGVDPQPYFRIFNPVRQSERFDSDGEYIRKWVPELRAVEGNAIHDPYGRGAGEVAKKNGYPKPIVDHAKSRDRALARYKAAQGH</sequence>
<dbReference type="PROSITE" id="PS00691">
    <property type="entry name" value="DNA_PHOTOLYASES_1_2"/>
    <property type="match status" value="1"/>
</dbReference>
<dbReference type="InterPro" id="IPR002081">
    <property type="entry name" value="Cryptochrome/DNA_photolyase_1"/>
</dbReference>
<dbReference type="PROSITE" id="PS00394">
    <property type="entry name" value="DNA_PHOTOLYASES_1_1"/>
    <property type="match status" value="1"/>
</dbReference>
<dbReference type="GO" id="GO:0003904">
    <property type="term" value="F:deoxyribodipyrimidine photo-lyase activity"/>
    <property type="evidence" value="ECO:0007669"/>
    <property type="project" value="TreeGrafter"/>
</dbReference>
<dbReference type="InterPro" id="IPR014729">
    <property type="entry name" value="Rossmann-like_a/b/a_fold"/>
</dbReference>
<dbReference type="FunFam" id="1.10.579.10:FF:000003">
    <property type="entry name" value="Deoxyribodipyrimidine photo-lyase"/>
    <property type="match status" value="1"/>
</dbReference>
<dbReference type="InterPro" id="IPR006050">
    <property type="entry name" value="DNA_photolyase_N"/>
</dbReference>
<evidence type="ECO:0000313" key="11">
    <source>
        <dbReference type="Proteomes" id="UP000248961"/>
    </source>
</evidence>
<dbReference type="SUPFAM" id="SSF52425">
    <property type="entry name" value="Cryptochrome/photolyase, N-terminal domain"/>
    <property type="match status" value="1"/>
</dbReference>
<dbReference type="OrthoDB" id="435881at2759"/>